<dbReference type="InterPro" id="IPR000683">
    <property type="entry name" value="Gfo/Idh/MocA-like_OxRdtase_N"/>
</dbReference>
<proteinExistence type="inferred from homology"/>
<accession>A0AAU6WEB6</accession>
<dbReference type="AlphaFoldDB" id="A0AAU6WEB6"/>
<dbReference type="Pfam" id="PF01408">
    <property type="entry name" value="GFO_IDH_MocA"/>
    <property type="match status" value="1"/>
</dbReference>
<dbReference type="SUPFAM" id="SSF51735">
    <property type="entry name" value="NAD(P)-binding Rossmann-fold domains"/>
    <property type="match status" value="1"/>
</dbReference>
<evidence type="ECO:0000313" key="6">
    <source>
        <dbReference type="EMBL" id="XAO45877.1"/>
    </source>
</evidence>
<reference evidence="6 7" key="1">
    <citation type="submission" date="2023-05" db="EMBL/GenBank/DDBJ databases">
        <title>Glutamicibacter sp. B1, complete genome.</title>
        <authorList>
            <person name="Long Y.H."/>
            <person name="Fang T."/>
            <person name="Li X.Y."/>
        </authorList>
    </citation>
    <scope>NUCLEOTIDE SEQUENCE [LARGE SCALE GENOMIC DNA]</scope>
    <source>
        <strain evidence="6 7">B1</strain>
    </source>
</reference>
<feature type="domain" description="Gfo/Idh/MocA-like oxidoreductase N-terminal" evidence="4">
    <location>
        <begin position="1"/>
        <end position="120"/>
    </location>
</feature>
<keyword evidence="3" id="KW-0520">NAD</keyword>
<keyword evidence="2" id="KW-0560">Oxidoreductase</keyword>
<evidence type="ECO:0000259" key="5">
    <source>
        <dbReference type="Pfam" id="PF22725"/>
    </source>
</evidence>
<dbReference type="Pfam" id="PF22725">
    <property type="entry name" value="GFO_IDH_MocA_C3"/>
    <property type="match status" value="1"/>
</dbReference>
<evidence type="ECO:0000313" key="7">
    <source>
        <dbReference type="Proteomes" id="UP001486888"/>
    </source>
</evidence>
<dbReference type="KEGG" id="gey:QMQ05_16340"/>
<organism evidence="6 7">
    <name type="scientific">Glutamicibacter ectropisis</name>
    <dbReference type="NCBI Taxonomy" id="3046593"/>
    <lineage>
        <taxon>Bacteria</taxon>
        <taxon>Bacillati</taxon>
        <taxon>Actinomycetota</taxon>
        <taxon>Actinomycetes</taxon>
        <taxon>Micrococcales</taxon>
        <taxon>Micrococcaceae</taxon>
        <taxon>Glutamicibacter</taxon>
    </lineage>
</organism>
<feature type="domain" description="GFO/IDH/MocA-like oxidoreductase" evidence="5">
    <location>
        <begin position="134"/>
        <end position="246"/>
    </location>
</feature>
<dbReference type="Proteomes" id="UP001486888">
    <property type="component" value="Chromosome"/>
</dbReference>
<sequence length="324" mass="34323">MNWGILGPGWIATQFASSLTTLTQSRISAVGSRSQERSARFAREHGDNDTSAYGSYDQVLLDPTVDVVYIAVPHSGHADLALQAISAGKHVLVEKPLTLNSAQTQQVITAAKAAKVFVMEAMWSRLLPVGSVISQVITSGLLGQIIAVNADFGAQFAVDPTSRIYDPALGGGALLDLGIYPIAFSHMVSPAQRLLHASGRMTHSGVDASFTALLANEDGSTSSIFSSIETDSPQSAWIAGTKATLEVQRPIFASSRLTLRRSDGSIADSKDFTEHSPATGLGWEAAHVAQCLSEGLLESPVIPLHDSLAIADTMDLIAEELRRS</sequence>
<gene>
    <name evidence="6" type="ORF">QMQ05_16340</name>
</gene>
<dbReference type="GO" id="GO:0016491">
    <property type="term" value="F:oxidoreductase activity"/>
    <property type="evidence" value="ECO:0007669"/>
    <property type="project" value="UniProtKB-KW"/>
</dbReference>
<protein>
    <submittedName>
        <fullName evidence="6">Gfo/Idh/MocA family oxidoreductase</fullName>
    </submittedName>
</protein>
<evidence type="ECO:0000256" key="3">
    <source>
        <dbReference type="ARBA" id="ARBA00023027"/>
    </source>
</evidence>
<evidence type="ECO:0000256" key="2">
    <source>
        <dbReference type="ARBA" id="ARBA00023002"/>
    </source>
</evidence>
<comment type="similarity">
    <text evidence="1">Belongs to the Gfo/Idh/MocA family.</text>
</comment>
<evidence type="ECO:0000259" key="4">
    <source>
        <dbReference type="Pfam" id="PF01408"/>
    </source>
</evidence>
<keyword evidence="7" id="KW-1185">Reference proteome</keyword>
<dbReference type="SUPFAM" id="SSF55347">
    <property type="entry name" value="Glyceraldehyde-3-phosphate dehydrogenase-like, C-terminal domain"/>
    <property type="match status" value="1"/>
</dbReference>
<dbReference type="InterPro" id="IPR050984">
    <property type="entry name" value="Gfo/Idh/MocA_domain"/>
</dbReference>
<dbReference type="InterPro" id="IPR036291">
    <property type="entry name" value="NAD(P)-bd_dom_sf"/>
</dbReference>
<dbReference type="Gene3D" id="3.30.360.10">
    <property type="entry name" value="Dihydrodipicolinate Reductase, domain 2"/>
    <property type="match status" value="1"/>
</dbReference>
<dbReference type="PANTHER" id="PTHR22604">
    <property type="entry name" value="OXIDOREDUCTASES"/>
    <property type="match status" value="1"/>
</dbReference>
<name>A0AAU6WEB6_9MICC</name>
<dbReference type="GO" id="GO:0000166">
    <property type="term" value="F:nucleotide binding"/>
    <property type="evidence" value="ECO:0007669"/>
    <property type="project" value="InterPro"/>
</dbReference>
<evidence type="ECO:0000256" key="1">
    <source>
        <dbReference type="ARBA" id="ARBA00010928"/>
    </source>
</evidence>
<dbReference type="EMBL" id="CP125942">
    <property type="protein sequence ID" value="XAO45877.1"/>
    <property type="molecule type" value="Genomic_DNA"/>
</dbReference>
<dbReference type="PANTHER" id="PTHR22604:SF105">
    <property type="entry name" value="TRANS-1,2-DIHYDROBENZENE-1,2-DIOL DEHYDROGENASE"/>
    <property type="match status" value="1"/>
</dbReference>
<dbReference type="RefSeq" id="WP_345471778.1">
    <property type="nucleotide sequence ID" value="NZ_CP125942.1"/>
</dbReference>
<dbReference type="InterPro" id="IPR055170">
    <property type="entry name" value="GFO_IDH_MocA-like_dom"/>
</dbReference>
<dbReference type="Gene3D" id="3.40.50.720">
    <property type="entry name" value="NAD(P)-binding Rossmann-like Domain"/>
    <property type="match status" value="1"/>
</dbReference>